<dbReference type="Pfam" id="PF05795">
    <property type="entry name" value="Plasmodium_Vir"/>
    <property type="match status" value="1"/>
</dbReference>
<gene>
    <name evidence="2" type="ORF">POVCU1_083080</name>
    <name evidence="1" type="ORF">POVCU2_0087810</name>
</gene>
<evidence type="ECO:0000313" key="3">
    <source>
        <dbReference type="Proteomes" id="UP000078546"/>
    </source>
</evidence>
<sequence>MFPFESQKIEIEKYEKICHLSQFIDRLKRNPEFNRYPPDIKLEKIEPKDKRDIIKNVYSMLDRNYASINIYDRNIKTQCCNYLNYWLDTLKEKYVTENSEVSYKEWKFVEDLWDNLKSKITSNFTCERNFDGKSLEDKKKRINLMVYCVNRDELKNLCSKTVGSSSQHYCAVLPEYVKKYYELLVKENQCLKHKDIDEDYVFHYSDKCSLYDIPNTFPDYQVEGAMLSEKPSSRSPLTHCESTQRVTTDFQKFSEDNPLPLIAESSSPHSKSWNSIAYTGLTISGIIFSLIFLYRYTSLGSFLRSLIIKKNEMRQYTDAEGKNALLETSSDYIAYNSENDKYNFSYQSLQN</sequence>
<dbReference type="Proteomes" id="UP000078560">
    <property type="component" value="Unassembled WGS sequence"/>
</dbReference>
<dbReference type="Proteomes" id="UP000078546">
    <property type="component" value="Unassembled WGS sequence"/>
</dbReference>
<dbReference type="EMBL" id="FLQU01001765">
    <property type="protein sequence ID" value="SBS94399.1"/>
    <property type="molecule type" value="Genomic_DNA"/>
</dbReference>
<dbReference type="EMBL" id="FLQV01003969">
    <property type="protein sequence ID" value="SBT03000.1"/>
    <property type="molecule type" value="Genomic_DNA"/>
</dbReference>
<reference evidence="2" key="1">
    <citation type="submission" date="2016-05" db="EMBL/GenBank/DDBJ databases">
        <authorList>
            <person name="Lavstsen T."/>
            <person name="Jespersen J.S."/>
        </authorList>
    </citation>
    <scope>NUCLEOTIDE SEQUENCE [LARGE SCALE GENOMIC DNA]</scope>
</reference>
<name>A0A1A8XF62_PLAOA</name>
<reference evidence="3 4" key="2">
    <citation type="submission" date="2016-05" db="EMBL/GenBank/DDBJ databases">
        <authorList>
            <person name="Naeem Raeece"/>
        </authorList>
    </citation>
    <scope>NUCLEOTIDE SEQUENCE [LARGE SCALE GENOMIC DNA]</scope>
</reference>
<accession>A0A1A8XF62</accession>
<dbReference type="InterPro" id="IPR008780">
    <property type="entry name" value="Plasmodium_Vir"/>
</dbReference>
<protein>
    <submittedName>
        <fullName evidence="2">PIR Superfamily Protein</fullName>
    </submittedName>
</protein>
<proteinExistence type="predicted"/>
<evidence type="ECO:0000313" key="2">
    <source>
        <dbReference type="EMBL" id="SBT03000.1"/>
    </source>
</evidence>
<dbReference type="AlphaFoldDB" id="A0A1A8XF62"/>
<organism evidence="2 3">
    <name type="scientific">Plasmodium ovale curtisi</name>
    <dbReference type="NCBI Taxonomy" id="864141"/>
    <lineage>
        <taxon>Eukaryota</taxon>
        <taxon>Sar</taxon>
        <taxon>Alveolata</taxon>
        <taxon>Apicomplexa</taxon>
        <taxon>Aconoidasida</taxon>
        <taxon>Haemosporida</taxon>
        <taxon>Plasmodiidae</taxon>
        <taxon>Plasmodium</taxon>
        <taxon>Plasmodium (Plasmodium)</taxon>
    </lineage>
</organism>
<evidence type="ECO:0000313" key="4">
    <source>
        <dbReference type="Proteomes" id="UP000078560"/>
    </source>
</evidence>
<evidence type="ECO:0000313" key="1">
    <source>
        <dbReference type="EMBL" id="SBS94399.1"/>
    </source>
</evidence>